<evidence type="ECO:0000256" key="2">
    <source>
        <dbReference type="SAM" id="SignalP"/>
    </source>
</evidence>
<accession>U6MTX0</accession>
<dbReference type="RefSeq" id="XP_013436124.1">
    <property type="nucleotide sequence ID" value="XM_013580670.1"/>
</dbReference>
<dbReference type="Proteomes" id="UP000030754">
    <property type="component" value="Unassembled WGS sequence"/>
</dbReference>
<dbReference type="GeneID" id="25474202"/>
<feature type="signal peptide" evidence="2">
    <location>
        <begin position="1"/>
        <end position="27"/>
    </location>
</feature>
<reference evidence="3" key="2">
    <citation type="submission" date="2013-10" db="EMBL/GenBank/DDBJ databases">
        <authorList>
            <person name="Aslett M."/>
        </authorList>
    </citation>
    <scope>NUCLEOTIDE SEQUENCE [LARGE SCALE GENOMIC DNA]</scope>
    <source>
        <strain evidence="3">Houghton</strain>
    </source>
</reference>
<dbReference type="AlphaFoldDB" id="U6MTX0"/>
<keyword evidence="4" id="KW-1185">Reference proteome</keyword>
<keyword evidence="2" id="KW-0732">Signal</keyword>
<gene>
    <name evidence="3" type="ORF">ENH_00040440</name>
</gene>
<evidence type="ECO:0000313" key="3">
    <source>
        <dbReference type="EMBL" id="CDJ67657.1"/>
    </source>
</evidence>
<feature type="chain" id="PRO_5004675427" description="Toxoplasma gondii family D protein" evidence="2">
    <location>
        <begin position="28"/>
        <end position="658"/>
    </location>
</feature>
<proteinExistence type="predicted"/>
<dbReference type="VEuPathDB" id="ToxoDB:ENH_00040440"/>
<feature type="region of interest" description="Disordered" evidence="1">
    <location>
        <begin position="44"/>
        <end position="91"/>
    </location>
</feature>
<organism evidence="3 4">
    <name type="scientific">Eimeria necatrix</name>
    <dbReference type="NCBI Taxonomy" id="51315"/>
    <lineage>
        <taxon>Eukaryota</taxon>
        <taxon>Sar</taxon>
        <taxon>Alveolata</taxon>
        <taxon>Apicomplexa</taxon>
        <taxon>Conoidasida</taxon>
        <taxon>Coccidia</taxon>
        <taxon>Eucoccidiorida</taxon>
        <taxon>Eimeriorina</taxon>
        <taxon>Eimeriidae</taxon>
        <taxon>Eimeria</taxon>
    </lineage>
</organism>
<dbReference type="OrthoDB" id="347582at2759"/>
<name>U6MTX0_9EIME</name>
<reference evidence="3" key="1">
    <citation type="submission" date="2013-10" db="EMBL/GenBank/DDBJ databases">
        <title>Genomic analysis of the causative agents of coccidiosis in chickens.</title>
        <authorList>
            <person name="Reid A.J."/>
            <person name="Blake D."/>
            <person name="Billington K."/>
            <person name="Browne H."/>
            <person name="Dunn M."/>
            <person name="Hung S."/>
            <person name="Kawahara F."/>
            <person name="Miranda-Saavedra D."/>
            <person name="Mourier T."/>
            <person name="Nagra H."/>
            <person name="Otto T.D."/>
            <person name="Rawlings N."/>
            <person name="Sanchez A."/>
            <person name="Sanders M."/>
            <person name="Subramaniam C."/>
            <person name="Tay Y."/>
            <person name="Dear P."/>
            <person name="Doerig C."/>
            <person name="Gruber A."/>
            <person name="Parkinson J."/>
            <person name="Shirley M."/>
            <person name="Wan K.L."/>
            <person name="Berriman M."/>
            <person name="Tomley F."/>
            <person name="Pain A."/>
        </authorList>
    </citation>
    <scope>NUCLEOTIDE SEQUENCE [LARGE SCALE GENOMIC DNA]</scope>
    <source>
        <strain evidence="3">Houghton</strain>
    </source>
</reference>
<protein>
    <recommendedName>
        <fullName evidence="5">Toxoplasma gondii family D protein</fullName>
    </recommendedName>
</protein>
<evidence type="ECO:0008006" key="5">
    <source>
        <dbReference type="Google" id="ProtNLM"/>
    </source>
</evidence>
<evidence type="ECO:0000313" key="4">
    <source>
        <dbReference type="Proteomes" id="UP000030754"/>
    </source>
</evidence>
<evidence type="ECO:0000256" key="1">
    <source>
        <dbReference type="SAM" id="MobiDB-lite"/>
    </source>
</evidence>
<dbReference type="EMBL" id="HG724678">
    <property type="protein sequence ID" value="CDJ67657.1"/>
    <property type="molecule type" value="Genomic_DNA"/>
</dbReference>
<sequence length="658" mass="73113">MRAPKTHFRFCLSLLLGTLALLSVSQSAPSRPERSNSIRERLNTILSTPAASRDAARPPNGRARAPQAASPAGASSPPAAPEGAVTGASASSPSNAELLLQYLDKRASSNSKSPQEFIDTIISKKAGVAAAREAVAEEDSGLVEVLDSQTCAQVPVSRPYECARKELKQTAYPCSLEFYPEVCTLVTRPMESKRPRDVERKVPYQCPKLRNKQLCYSVPKSQQTTCVGMVNKAKETECQRNHVQKSCTIVEESIPWTCHETKEIQLSYACSRVEPTTECSPNLVAIDDACTRETKVPVVYEYYDVEPEQQCEVVRKKNMCPKAVRSVDLYSCPETYYDKVCITVDVPVTRMCDAPVTITEEYPCEKTEVRTIKKACGFSQGARRFLRAEVEGQEGPAPAAAAAASSGRRRLCDYETTVTVPSTCTREVTVTKQQPCMQTEPQEQCSMVEKVREKTCESPSTRTVQAECEDWVEETVCQQVNKTVTKKGVKFETKVDSFPCTSTYAKEVCVEVSSLVDATCDANLKETQEVPCTRKYKKQVCQDIDVPSTEICTEIKEQEIEYPCLQIVFEEKCTTVPYYELEPCEAVVAETELEPCEVNFRVTECTPQDNPQMGTCFKDEQVDFSETCYRVESDTACEDVITTRVVQDALAKRARASK</sequence>
<feature type="compositionally biased region" description="Low complexity" evidence="1">
    <location>
        <begin position="57"/>
        <end position="84"/>
    </location>
</feature>